<sequence>MISNAKWIWGGRNGHAAPANQEMWIRKKFDLPSEVLQSGSVLTCDNEFALYVNGTKAGSSNDWTSLQSIELANLLRKGSNELLFQAKNAGNTPNAAGLFFAAKLLLEDQTQLSIVSDPSWEFHPDIAKPLPHPKNARPKAPTEGWNKVSVVQPVNAWSDLIHREAAATLANVTGSSRHMPMVRASLMKNNALMQSLGRPIRDQIVSMRPSSLTTLEAIDLANEPSLAEAFATGADRWNDDTWNSTDELVYHLFQSALTRAPTKSEAALFRDVLGDSPTTAQLQDALWAICMLPEFMLIR</sequence>
<organism evidence="2 3">
    <name type="scientific">Rhodopirellula maiorica SM1</name>
    <dbReference type="NCBI Taxonomy" id="1265738"/>
    <lineage>
        <taxon>Bacteria</taxon>
        <taxon>Pseudomonadati</taxon>
        <taxon>Planctomycetota</taxon>
        <taxon>Planctomycetia</taxon>
        <taxon>Pirellulales</taxon>
        <taxon>Pirellulaceae</taxon>
        <taxon>Novipirellula</taxon>
    </lineage>
</organism>
<feature type="domain" description="DUF1553" evidence="1">
    <location>
        <begin position="177"/>
        <end position="272"/>
    </location>
</feature>
<gene>
    <name evidence="2" type="ORF">RMSM_03882</name>
</gene>
<name>M5RJ50_9BACT</name>
<dbReference type="Gene3D" id="2.60.120.260">
    <property type="entry name" value="Galactose-binding domain-like"/>
    <property type="match status" value="1"/>
</dbReference>
<dbReference type="InterPro" id="IPR022655">
    <property type="entry name" value="DUF1553"/>
</dbReference>
<keyword evidence="3" id="KW-1185">Reference proteome</keyword>
<dbReference type="InterPro" id="IPR008979">
    <property type="entry name" value="Galactose-bd-like_sf"/>
</dbReference>
<comment type="caution">
    <text evidence="2">The sequence shown here is derived from an EMBL/GenBank/DDBJ whole genome shotgun (WGS) entry which is preliminary data.</text>
</comment>
<evidence type="ECO:0000313" key="3">
    <source>
        <dbReference type="Proteomes" id="UP000011991"/>
    </source>
</evidence>
<evidence type="ECO:0000313" key="2">
    <source>
        <dbReference type="EMBL" id="EMI19231.1"/>
    </source>
</evidence>
<dbReference type="Proteomes" id="UP000011991">
    <property type="component" value="Unassembled WGS sequence"/>
</dbReference>
<dbReference type="Pfam" id="PF07587">
    <property type="entry name" value="PSD1"/>
    <property type="match status" value="1"/>
</dbReference>
<reference evidence="2 3" key="1">
    <citation type="journal article" date="2013" name="Mar. Genomics">
        <title>Expression of sulfatases in Rhodopirellula baltica and the diversity of sulfatases in the genus Rhodopirellula.</title>
        <authorList>
            <person name="Wegner C.E."/>
            <person name="Richter-Heitmann T."/>
            <person name="Klindworth A."/>
            <person name="Klockow C."/>
            <person name="Richter M."/>
            <person name="Achstetter T."/>
            <person name="Glockner F.O."/>
            <person name="Harder J."/>
        </authorList>
    </citation>
    <scope>NUCLEOTIDE SEQUENCE [LARGE SCALE GENOMIC DNA]</scope>
    <source>
        <strain evidence="2 3">SM1</strain>
    </source>
</reference>
<protein>
    <recommendedName>
        <fullName evidence="1">DUF1553 domain-containing protein</fullName>
    </recommendedName>
</protein>
<dbReference type="EMBL" id="ANOG01000550">
    <property type="protein sequence ID" value="EMI19231.1"/>
    <property type="molecule type" value="Genomic_DNA"/>
</dbReference>
<proteinExistence type="predicted"/>
<accession>M5RJ50</accession>
<dbReference type="AlphaFoldDB" id="M5RJ50"/>
<dbReference type="PATRIC" id="fig|1265738.3.peg.3894"/>
<evidence type="ECO:0000259" key="1">
    <source>
        <dbReference type="Pfam" id="PF07587"/>
    </source>
</evidence>
<dbReference type="SUPFAM" id="SSF49785">
    <property type="entry name" value="Galactose-binding domain-like"/>
    <property type="match status" value="1"/>
</dbReference>